<dbReference type="InterPro" id="IPR058492">
    <property type="entry name" value="DUF8179"/>
</dbReference>
<organism evidence="3 4">
    <name type="scientific">Methanoculleus taiwanensis</name>
    <dbReference type="NCBI Taxonomy" id="1550565"/>
    <lineage>
        <taxon>Archaea</taxon>
        <taxon>Methanobacteriati</taxon>
        <taxon>Methanobacteriota</taxon>
        <taxon>Stenosarchaea group</taxon>
        <taxon>Methanomicrobia</taxon>
        <taxon>Methanomicrobiales</taxon>
        <taxon>Methanomicrobiaceae</taxon>
        <taxon>Methanoculleus</taxon>
    </lineage>
</organism>
<comment type="caution">
    <text evidence="3">The sequence shown here is derived from an EMBL/GenBank/DDBJ whole genome shotgun (WGS) entry which is preliminary data.</text>
</comment>
<feature type="domain" description="Putative peptidyl-prolyl cis-trans isomerase" evidence="2">
    <location>
        <begin position="381"/>
        <end position="506"/>
    </location>
</feature>
<dbReference type="OrthoDB" id="140355at2157"/>
<protein>
    <recommendedName>
        <fullName evidence="1">UPF0288 protein ABH15_05525</fullName>
    </recommendedName>
</protein>
<dbReference type="InterPro" id="IPR016466">
    <property type="entry name" value="Methan_mark_3"/>
</dbReference>
<dbReference type="NCBIfam" id="TIGR03268">
    <property type="entry name" value="methan_mark_3"/>
    <property type="match status" value="1"/>
</dbReference>
<evidence type="ECO:0000256" key="1">
    <source>
        <dbReference type="HAMAP-Rule" id="MF_01089"/>
    </source>
</evidence>
<dbReference type="HAMAP" id="MF_01089">
    <property type="entry name" value="UPF0288"/>
    <property type="match status" value="1"/>
</dbReference>
<dbReference type="RefSeq" id="WP_128693386.1">
    <property type="nucleotide sequence ID" value="NZ_LHQS01000002.1"/>
</dbReference>
<dbReference type="Pfam" id="PF26548">
    <property type="entry name" value="DUF8179"/>
    <property type="match status" value="1"/>
</dbReference>
<evidence type="ECO:0000313" key="3">
    <source>
        <dbReference type="EMBL" id="RXE55701.1"/>
    </source>
</evidence>
<accession>A0A498GYA7</accession>
<dbReference type="AlphaFoldDB" id="A0A498GYA7"/>
<keyword evidence="4" id="KW-1185">Reference proteome</keyword>
<proteinExistence type="inferred from homology"/>
<sequence>MEIHLDGERRVVPEGARLSDLLPDRDPRCTVALIRPAHEEAAETAQLRIVSTAGEIVVEGSGSAYRLPEEDSGQPRKLELRWTDRYAAAFGPFVSAFSPARRPYRYERGDVILGCGGYDPARSYLIFSKIRHTADHGAPEDGGVVGRVVSGRSVLDTWKEGDRILRIDRIQSRADRSRAVTTTDGSIVLEDGMHIVSCLEAEAEGFSSDGIDTRTAKSVEHLLLALQGGRFSVGRSASTHIRDERLARTKVPAEQNAARLAGTVTVRTTGKSEGAVYIYTDNAPASSAHTVVAGVTRGLELARLAREGDLLCIRVIPEKLDLIGRTLGEARTAAGERGIGITADEAGDDRVVVDQRPATTLEALANGEVQVTTKPFGQVIGVRLDDEHAPLTCAVFREVSGLKHHSVGKIPFYFKFEDVYLFKPSIARGVGIIPENTPEGVVPANSLAMTNDSRKGSGMVGVRTTESAEFGPTSEPFTGTNIIGTVTEVEKLEGLKEGSMVYIREVK</sequence>
<gene>
    <name evidence="3" type="ORF">ABH15_05525</name>
</gene>
<evidence type="ECO:0000313" key="4">
    <source>
        <dbReference type="Proteomes" id="UP000290932"/>
    </source>
</evidence>
<evidence type="ECO:0000259" key="2">
    <source>
        <dbReference type="Pfam" id="PF26548"/>
    </source>
</evidence>
<dbReference type="PIRSF" id="PIRSF005852">
    <property type="entry name" value="UCP005852"/>
    <property type="match status" value="1"/>
</dbReference>
<comment type="similarity">
    <text evidence="1">Belongs to the UPF0288 family.</text>
</comment>
<dbReference type="Proteomes" id="UP000290932">
    <property type="component" value="Unassembled WGS sequence"/>
</dbReference>
<name>A0A498GYA7_9EURY</name>
<reference evidence="3 4" key="1">
    <citation type="journal article" date="2015" name="Int. J. Syst. Evol. Microbiol.">
        <title>Methanoculleus taiwanensis sp. nov., a methanogen isolated from deep marine sediment at the deformation front area near Taiwan.</title>
        <authorList>
            <person name="Weng C.Y."/>
            <person name="Chen S.C."/>
            <person name="Lai M.C."/>
            <person name="Wu S.Y."/>
            <person name="Lin S."/>
            <person name="Yang T.F."/>
            <person name="Chen P.C."/>
        </authorList>
    </citation>
    <scope>NUCLEOTIDE SEQUENCE [LARGE SCALE GENOMIC DNA]</scope>
    <source>
        <strain evidence="3 4">CYW4</strain>
    </source>
</reference>
<dbReference type="EMBL" id="LHQS01000002">
    <property type="protein sequence ID" value="RXE55701.1"/>
    <property type="molecule type" value="Genomic_DNA"/>
</dbReference>